<dbReference type="PANTHER" id="PTHR35848:SF6">
    <property type="entry name" value="CUPIN TYPE-2 DOMAIN-CONTAINING PROTEIN"/>
    <property type="match status" value="1"/>
</dbReference>
<dbReference type="InterPro" id="IPR051610">
    <property type="entry name" value="GPI/OXD"/>
</dbReference>
<organism evidence="3 4">
    <name type="scientific">Caldiarchaeum subterraneum</name>
    <dbReference type="NCBI Taxonomy" id="311458"/>
    <lineage>
        <taxon>Archaea</taxon>
        <taxon>Nitrososphaerota</taxon>
        <taxon>Candidatus Caldarchaeales</taxon>
        <taxon>Candidatus Caldarchaeaceae</taxon>
        <taxon>Candidatus Caldarchaeum</taxon>
    </lineage>
</organism>
<dbReference type="CDD" id="cd02222">
    <property type="entry name" value="cupin_TM1459-like"/>
    <property type="match status" value="1"/>
</dbReference>
<dbReference type="InterPro" id="IPR013096">
    <property type="entry name" value="Cupin_2"/>
</dbReference>
<keyword evidence="1" id="KW-0479">Metal-binding</keyword>
<evidence type="ECO:0000313" key="3">
    <source>
        <dbReference type="EMBL" id="HIQ30450.1"/>
    </source>
</evidence>
<dbReference type="SUPFAM" id="SSF51182">
    <property type="entry name" value="RmlC-like cupins"/>
    <property type="match status" value="1"/>
</dbReference>
<dbReference type="Pfam" id="PF07883">
    <property type="entry name" value="Cupin_2"/>
    <property type="match status" value="1"/>
</dbReference>
<evidence type="ECO:0000259" key="2">
    <source>
        <dbReference type="Pfam" id="PF07883"/>
    </source>
</evidence>
<dbReference type="GO" id="GO:0046872">
    <property type="term" value="F:metal ion binding"/>
    <property type="evidence" value="ECO:0007669"/>
    <property type="project" value="UniProtKB-KW"/>
</dbReference>
<name>A0A833EB91_CALS0</name>
<dbReference type="AlphaFoldDB" id="A0A833EB91"/>
<comment type="caution">
    <text evidence="3">The sequence shown here is derived from an EMBL/GenBank/DDBJ whole genome shotgun (WGS) entry which is preliminary data.</text>
</comment>
<dbReference type="InterPro" id="IPR011051">
    <property type="entry name" value="RmlC_Cupin_sf"/>
</dbReference>
<sequence>MDVRFVKPAEKQVFSKVEQGEGVEMKWLINREDGAENFEMRIFRIKPGGRIPKHMHPEIDHEQYVLKGRMKIGIGDEVHSIKAGDAVYIPAGTFHWYVNDGDEDVEFICVIPKKNEYKTIYDKG</sequence>
<dbReference type="Proteomes" id="UP000608579">
    <property type="component" value="Unassembled WGS sequence"/>
</dbReference>
<reference evidence="3" key="1">
    <citation type="journal article" date="2020" name="ISME J.">
        <title>Gammaproteobacteria mediating utilization of methyl-, sulfur- and petroleum organic compounds in deep ocean hydrothermal plumes.</title>
        <authorList>
            <person name="Zhou Z."/>
            <person name="Liu Y."/>
            <person name="Pan J."/>
            <person name="Cron B.R."/>
            <person name="Toner B.M."/>
            <person name="Anantharaman K."/>
            <person name="Breier J.A."/>
            <person name="Dick G.J."/>
            <person name="Li M."/>
        </authorList>
    </citation>
    <scope>NUCLEOTIDE SEQUENCE</scope>
    <source>
        <strain evidence="3">SZUA-1515</strain>
    </source>
</reference>
<evidence type="ECO:0000256" key="1">
    <source>
        <dbReference type="ARBA" id="ARBA00022723"/>
    </source>
</evidence>
<proteinExistence type="predicted"/>
<dbReference type="EMBL" id="DQVM01000154">
    <property type="protein sequence ID" value="HIQ30450.1"/>
    <property type="molecule type" value="Genomic_DNA"/>
</dbReference>
<feature type="domain" description="Cupin type-2" evidence="2">
    <location>
        <begin position="42"/>
        <end position="110"/>
    </location>
</feature>
<protein>
    <submittedName>
        <fullName evidence="3">Cupin domain-containing protein</fullName>
    </submittedName>
</protein>
<gene>
    <name evidence="3" type="ORF">EYH45_07825</name>
</gene>
<dbReference type="Gene3D" id="2.60.120.10">
    <property type="entry name" value="Jelly Rolls"/>
    <property type="match status" value="1"/>
</dbReference>
<evidence type="ECO:0000313" key="4">
    <source>
        <dbReference type="Proteomes" id="UP000608579"/>
    </source>
</evidence>
<accession>A0A833EB91</accession>
<dbReference type="PANTHER" id="PTHR35848">
    <property type="entry name" value="OXALATE-BINDING PROTEIN"/>
    <property type="match status" value="1"/>
</dbReference>
<dbReference type="InterPro" id="IPR014710">
    <property type="entry name" value="RmlC-like_jellyroll"/>
</dbReference>